<evidence type="ECO:0000259" key="1">
    <source>
        <dbReference type="Pfam" id="PF17837"/>
    </source>
</evidence>
<dbReference type="InterPro" id="IPR041354">
    <property type="entry name" value="4PPT_N"/>
</dbReference>
<dbReference type="AlphaFoldDB" id="A0A0F8WMW5"/>
<proteinExistence type="predicted"/>
<accession>A0A0F8WMW5</accession>
<comment type="caution">
    <text evidence="2">The sequence shown here is derived from an EMBL/GenBank/DDBJ whole genome shotgun (WGS) entry which is preliminary data.</text>
</comment>
<dbReference type="Pfam" id="PF17837">
    <property type="entry name" value="4PPT_N"/>
    <property type="match status" value="1"/>
</dbReference>
<dbReference type="GO" id="GO:0005886">
    <property type="term" value="C:plasma membrane"/>
    <property type="evidence" value="ECO:0007669"/>
    <property type="project" value="TreeGrafter"/>
</dbReference>
<dbReference type="GO" id="GO:0009366">
    <property type="term" value="C:enterobactin synthetase complex"/>
    <property type="evidence" value="ECO:0007669"/>
    <property type="project" value="InterPro"/>
</dbReference>
<gene>
    <name evidence="2" type="ORF">LCGC14_3133440</name>
</gene>
<organism evidence="2">
    <name type="scientific">marine sediment metagenome</name>
    <dbReference type="NCBI Taxonomy" id="412755"/>
    <lineage>
        <taxon>unclassified sequences</taxon>
        <taxon>metagenomes</taxon>
        <taxon>ecological metagenomes</taxon>
    </lineage>
</organism>
<feature type="non-terminal residue" evidence="2">
    <location>
        <position position="124"/>
    </location>
</feature>
<sequence>MFMLQPSVQVKETWKFDTPKREGGSISAPNEPLLKQLQLSLAPKLMLHCQEYHITEETAQQAKQLDIHLPEPLTKAALSRRCDYLIGRYCAQQAIARLCGCFQQVQQQNNGAPVWPGGLIGSIT</sequence>
<dbReference type="EMBL" id="LAZR01068458">
    <property type="protein sequence ID" value="KKK49600.1"/>
    <property type="molecule type" value="Genomic_DNA"/>
</dbReference>
<feature type="domain" description="4'-phosphopantetheinyl transferase N-terminal" evidence="1">
    <location>
        <begin position="71"/>
        <end position="124"/>
    </location>
</feature>
<reference evidence="2" key="1">
    <citation type="journal article" date="2015" name="Nature">
        <title>Complex archaea that bridge the gap between prokaryotes and eukaryotes.</title>
        <authorList>
            <person name="Spang A."/>
            <person name="Saw J.H."/>
            <person name="Jorgensen S.L."/>
            <person name="Zaremba-Niedzwiedzka K."/>
            <person name="Martijn J."/>
            <person name="Lind A.E."/>
            <person name="van Eijk R."/>
            <person name="Schleper C."/>
            <person name="Guy L."/>
            <person name="Ettema T.J."/>
        </authorList>
    </citation>
    <scope>NUCLEOTIDE SEQUENCE</scope>
</reference>
<evidence type="ECO:0000313" key="2">
    <source>
        <dbReference type="EMBL" id="KKK49600.1"/>
    </source>
</evidence>
<dbReference type="PANTHER" id="PTHR38096:SF1">
    <property type="entry name" value="ENTEROBACTIN SYNTHASE COMPONENT D"/>
    <property type="match status" value="1"/>
</dbReference>
<protein>
    <recommendedName>
        <fullName evidence="1">4'-phosphopantetheinyl transferase N-terminal domain-containing protein</fullName>
    </recommendedName>
</protein>
<dbReference type="GO" id="GO:0009239">
    <property type="term" value="P:enterobactin biosynthetic process"/>
    <property type="evidence" value="ECO:0007669"/>
    <property type="project" value="InterPro"/>
</dbReference>
<dbReference type="PRINTS" id="PR01399">
    <property type="entry name" value="ENTSNTHTASED"/>
</dbReference>
<dbReference type="PANTHER" id="PTHR38096">
    <property type="entry name" value="ENTEROBACTIN SYNTHASE COMPONENT D"/>
    <property type="match status" value="1"/>
</dbReference>
<dbReference type="InterPro" id="IPR003542">
    <property type="entry name" value="Enbac_synth_compD-like"/>
</dbReference>
<dbReference type="GO" id="GO:0008897">
    <property type="term" value="F:holo-[acyl-carrier-protein] synthase activity"/>
    <property type="evidence" value="ECO:0007669"/>
    <property type="project" value="TreeGrafter"/>
</dbReference>
<name>A0A0F8WMW5_9ZZZZ</name>